<reference evidence="2" key="1">
    <citation type="journal article" date="2019" name="Int. J. Syst. Evol. Microbiol.">
        <title>The Global Catalogue of Microorganisms (GCM) 10K type strain sequencing project: providing services to taxonomists for standard genome sequencing and annotation.</title>
        <authorList>
            <consortium name="The Broad Institute Genomics Platform"/>
            <consortium name="The Broad Institute Genome Sequencing Center for Infectious Disease"/>
            <person name="Wu L."/>
            <person name="Ma J."/>
        </authorList>
    </citation>
    <scope>NUCLEOTIDE SEQUENCE [LARGE SCALE GENOMIC DNA]</scope>
    <source>
        <strain evidence="2">JCM 17705</strain>
    </source>
</reference>
<dbReference type="InterPro" id="IPR036378">
    <property type="entry name" value="FAS1_dom_sf"/>
</dbReference>
<gene>
    <name evidence="1" type="ORF">GCM10023149_00210</name>
</gene>
<keyword evidence="2" id="KW-1185">Reference proteome</keyword>
<dbReference type="EMBL" id="BAABFT010000001">
    <property type="protein sequence ID" value="GAA4306820.1"/>
    <property type="molecule type" value="Genomic_DNA"/>
</dbReference>
<dbReference type="SUPFAM" id="SSF82153">
    <property type="entry name" value="FAS1 domain"/>
    <property type="match status" value="1"/>
</dbReference>
<evidence type="ECO:0000313" key="1">
    <source>
        <dbReference type="EMBL" id="GAA4306820.1"/>
    </source>
</evidence>
<dbReference type="Proteomes" id="UP001500582">
    <property type="component" value="Unassembled WGS sequence"/>
</dbReference>
<name>A0ABP8FLV9_9SPHI</name>
<accession>A0ABP8FLV9</accession>
<evidence type="ECO:0000313" key="2">
    <source>
        <dbReference type="Proteomes" id="UP001500582"/>
    </source>
</evidence>
<comment type="caution">
    <text evidence="1">The sequence shown here is derived from an EMBL/GenBank/DDBJ whole genome shotgun (WGS) entry which is preliminary data.</text>
</comment>
<dbReference type="Gene3D" id="2.30.180.10">
    <property type="entry name" value="FAS1 domain"/>
    <property type="match status" value="1"/>
</dbReference>
<organism evidence="1 2">
    <name type="scientific">Mucilaginibacter gynuensis</name>
    <dbReference type="NCBI Taxonomy" id="1302236"/>
    <lineage>
        <taxon>Bacteria</taxon>
        <taxon>Pseudomonadati</taxon>
        <taxon>Bacteroidota</taxon>
        <taxon>Sphingobacteriia</taxon>
        <taxon>Sphingobacteriales</taxon>
        <taxon>Sphingobacteriaceae</taxon>
        <taxon>Mucilaginibacter</taxon>
    </lineage>
</organism>
<proteinExistence type="predicted"/>
<sequence>MKNLIIVCACLLLALNSCKRDGYYEDGGKANPNFNGDMLAYLESKPVPFDTIAQIVKLAGLEETFRTSEFTFFALDDDVIKRTIGDKNDVGSLNWQLFFVGKDTVKALSDINPLIWKKYLQRYMFTGVNRLKDYPQIDLGLQSLYPGGLYYSLSGTVCNIGAVYNDVNGVKYLGYRNLSLSYVYDLSNPDDKSNPIKISSSDIKPKNGIVHTLSFSFGYFGFNPNDFMLEVYNSGLTTSN</sequence>
<protein>
    <submittedName>
        <fullName evidence="1">Fasciclin domain-containing protein</fullName>
    </submittedName>
</protein>